<organism evidence="10 11">
    <name type="scientific">Linum tenue</name>
    <dbReference type="NCBI Taxonomy" id="586396"/>
    <lineage>
        <taxon>Eukaryota</taxon>
        <taxon>Viridiplantae</taxon>
        <taxon>Streptophyta</taxon>
        <taxon>Embryophyta</taxon>
        <taxon>Tracheophyta</taxon>
        <taxon>Spermatophyta</taxon>
        <taxon>Magnoliopsida</taxon>
        <taxon>eudicotyledons</taxon>
        <taxon>Gunneridae</taxon>
        <taxon>Pentapetalae</taxon>
        <taxon>rosids</taxon>
        <taxon>fabids</taxon>
        <taxon>Malpighiales</taxon>
        <taxon>Linaceae</taxon>
        <taxon>Linum</taxon>
    </lineage>
</organism>
<dbReference type="PIRSF" id="PIRSF036417">
    <property type="entry name" value="3-ktacl-CoA_syn"/>
    <property type="match status" value="1"/>
</dbReference>
<feature type="domain" description="FAE" evidence="8">
    <location>
        <begin position="43"/>
        <end position="319"/>
    </location>
</feature>
<comment type="catalytic activity">
    <reaction evidence="5">
        <text>a very-long-chain acyl-CoA + malonyl-CoA + H(+) = a very-long-chain 3-oxoacyl-CoA + CO2 + CoA</text>
        <dbReference type="Rhea" id="RHEA:32727"/>
        <dbReference type="ChEBI" id="CHEBI:15378"/>
        <dbReference type="ChEBI" id="CHEBI:16526"/>
        <dbReference type="ChEBI" id="CHEBI:57287"/>
        <dbReference type="ChEBI" id="CHEBI:57384"/>
        <dbReference type="ChEBI" id="CHEBI:90725"/>
        <dbReference type="ChEBI" id="CHEBI:90736"/>
        <dbReference type="EC" id="2.3.1.199"/>
    </reaction>
</comment>
<sequence>MDLSLAAIITILPLTITILLVFHFYHPLPEFVRQKLQLGQRYCCYLVAYQCYKPPSDLRFTTETFTKILSHRNHDLDDCRFFLNSLATSGIGAETCGPRNIAESRESPATLHESLQEADAPIFETLDKLFTTSGVPPSRVDILVTTVSLFAPSPSLSARIVNRYKMKQGIKSYSLAGMGCSSGIVGIDLVRHLFAAMPPAALAVVVSTEAVGAHYYRGKDRSMMLPNAVFRTGGCSLLLTNNPSWRHRAVANLTALVRTHLADDAAYDSVVQIEDDEGCPGFRVSRNSADTAKLALAANFRVLLPRVLPLWEILARFWVARVLRRRVITGVSVKSGIQHFCVHTSRKAVIDALGRSLGLGEDDVEPSRMTLNRFGYTSCSSPWYVFGYMEAKKRLKRGDRVLMVGLGAGFMCNTCVWTVMRDLEDGNVWGDCISRYPPGTSIAAATTSYAADVDDV</sequence>
<keyword evidence="7" id="KW-1133">Transmembrane helix</keyword>
<dbReference type="InterPro" id="IPR016039">
    <property type="entry name" value="Thiolase-like"/>
</dbReference>
<dbReference type="GO" id="GO:0009922">
    <property type="term" value="F:fatty acid elongase activity"/>
    <property type="evidence" value="ECO:0007669"/>
    <property type="project" value="UniProtKB-EC"/>
</dbReference>
<evidence type="ECO:0000256" key="4">
    <source>
        <dbReference type="ARBA" id="ARBA00023315"/>
    </source>
</evidence>
<dbReference type="AlphaFoldDB" id="A0AAV0PQH7"/>
<dbReference type="Pfam" id="PF08541">
    <property type="entry name" value="ACP_syn_III_C"/>
    <property type="match status" value="1"/>
</dbReference>
<dbReference type="PANTHER" id="PTHR31561">
    <property type="entry name" value="3-KETOACYL-COA SYNTHASE"/>
    <property type="match status" value="1"/>
</dbReference>
<evidence type="ECO:0000256" key="6">
    <source>
        <dbReference type="PIRNR" id="PIRNR036417"/>
    </source>
</evidence>
<dbReference type="Proteomes" id="UP001154282">
    <property type="component" value="Unassembled WGS sequence"/>
</dbReference>
<accession>A0AAV0PQH7</accession>
<feature type="domain" description="Beta-ketoacyl-[acyl-carrier-protein] synthase III C-terminal" evidence="9">
    <location>
        <begin position="335"/>
        <end position="418"/>
    </location>
</feature>
<keyword evidence="7" id="KW-0812">Transmembrane</keyword>
<evidence type="ECO:0000256" key="3">
    <source>
        <dbReference type="ARBA" id="ARBA00022679"/>
    </source>
</evidence>
<dbReference type="Pfam" id="PF08392">
    <property type="entry name" value="FAE1_CUT1_RppA"/>
    <property type="match status" value="1"/>
</dbReference>
<dbReference type="InterPro" id="IPR012392">
    <property type="entry name" value="3-ktacl-CoA_syn"/>
</dbReference>
<feature type="transmembrane region" description="Helical" evidence="7">
    <location>
        <begin position="173"/>
        <end position="194"/>
    </location>
</feature>
<dbReference type="InterPro" id="IPR013601">
    <property type="entry name" value="FAE1_typ3_polyketide_synth"/>
</dbReference>
<gene>
    <name evidence="10" type="ORF">LITE_LOCUS39394</name>
</gene>
<feature type="transmembrane region" description="Helical" evidence="7">
    <location>
        <begin position="6"/>
        <end position="25"/>
    </location>
</feature>
<dbReference type="Gene3D" id="3.40.47.10">
    <property type="match status" value="1"/>
</dbReference>
<dbReference type="GO" id="GO:0016020">
    <property type="term" value="C:membrane"/>
    <property type="evidence" value="ECO:0007669"/>
    <property type="project" value="InterPro"/>
</dbReference>
<keyword evidence="4 6" id="KW-0012">Acyltransferase</keyword>
<keyword evidence="11" id="KW-1185">Reference proteome</keyword>
<comment type="caution">
    <text evidence="10">The sequence shown here is derived from an EMBL/GenBank/DDBJ whole genome shotgun (WGS) entry which is preliminary data.</text>
</comment>
<keyword evidence="3 6" id="KW-0808">Transferase</keyword>
<comment type="similarity">
    <text evidence="2 6">Belongs to the thiolase-like superfamily. Chalcone/stilbene synthases family.</text>
</comment>
<evidence type="ECO:0000256" key="5">
    <source>
        <dbReference type="ARBA" id="ARBA00047375"/>
    </source>
</evidence>
<protein>
    <recommendedName>
        <fullName evidence="6">3-ketoacyl-CoA synthase</fullName>
        <ecNumber evidence="6">2.3.1.-</ecNumber>
    </recommendedName>
</protein>
<evidence type="ECO:0000313" key="10">
    <source>
        <dbReference type="EMBL" id="CAI0472802.1"/>
    </source>
</evidence>
<feature type="transmembrane region" description="Helical" evidence="7">
    <location>
        <begin position="401"/>
        <end position="420"/>
    </location>
</feature>
<reference evidence="10" key="1">
    <citation type="submission" date="2022-08" db="EMBL/GenBank/DDBJ databases">
        <authorList>
            <person name="Gutierrez-Valencia J."/>
        </authorList>
    </citation>
    <scope>NUCLEOTIDE SEQUENCE</scope>
</reference>
<dbReference type="SUPFAM" id="SSF53901">
    <property type="entry name" value="Thiolase-like"/>
    <property type="match status" value="1"/>
</dbReference>
<evidence type="ECO:0000256" key="7">
    <source>
        <dbReference type="SAM" id="Phobius"/>
    </source>
</evidence>
<evidence type="ECO:0000256" key="1">
    <source>
        <dbReference type="ARBA" id="ARBA00005194"/>
    </source>
</evidence>
<comment type="pathway">
    <text evidence="1 6">Lipid metabolism; fatty acid biosynthesis.</text>
</comment>
<dbReference type="InterPro" id="IPR013747">
    <property type="entry name" value="ACP_syn_III_C"/>
</dbReference>
<evidence type="ECO:0000259" key="9">
    <source>
        <dbReference type="Pfam" id="PF08541"/>
    </source>
</evidence>
<proteinExistence type="inferred from homology"/>
<dbReference type="EMBL" id="CAMGYJ010000009">
    <property type="protein sequence ID" value="CAI0472802.1"/>
    <property type="molecule type" value="Genomic_DNA"/>
</dbReference>
<dbReference type="CDD" id="cd00831">
    <property type="entry name" value="CHS_like"/>
    <property type="match status" value="1"/>
</dbReference>
<evidence type="ECO:0000259" key="8">
    <source>
        <dbReference type="Pfam" id="PF08392"/>
    </source>
</evidence>
<keyword evidence="7" id="KW-0472">Membrane</keyword>
<dbReference type="EC" id="2.3.1.-" evidence="6"/>
<evidence type="ECO:0000313" key="11">
    <source>
        <dbReference type="Proteomes" id="UP001154282"/>
    </source>
</evidence>
<feature type="transmembrane region" description="Helical" evidence="7">
    <location>
        <begin position="200"/>
        <end position="216"/>
    </location>
</feature>
<evidence type="ECO:0000256" key="2">
    <source>
        <dbReference type="ARBA" id="ARBA00005531"/>
    </source>
</evidence>
<name>A0AAV0PQH7_9ROSI</name>
<dbReference type="GO" id="GO:0006633">
    <property type="term" value="P:fatty acid biosynthetic process"/>
    <property type="evidence" value="ECO:0007669"/>
    <property type="project" value="InterPro"/>
</dbReference>